<dbReference type="Proteomes" id="UP000677537">
    <property type="component" value="Unassembled WGS sequence"/>
</dbReference>
<evidence type="ECO:0000313" key="2">
    <source>
        <dbReference type="Proteomes" id="UP000677537"/>
    </source>
</evidence>
<dbReference type="InterPro" id="IPR036692">
    <property type="entry name" value="Shew3726-like_sf"/>
</dbReference>
<dbReference type="InterPro" id="IPR009962">
    <property type="entry name" value="DUF1488"/>
</dbReference>
<proteinExistence type="predicted"/>
<dbReference type="SUPFAM" id="SSF160272">
    <property type="entry name" value="Shew3726-like"/>
    <property type="match status" value="1"/>
</dbReference>
<gene>
    <name evidence="1" type="ORF">J5Y10_23560</name>
</gene>
<comment type="caution">
    <text evidence="1">The sequence shown here is derived from an EMBL/GenBank/DDBJ whole genome shotgun (WGS) entry which is preliminary data.</text>
</comment>
<protein>
    <submittedName>
        <fullName evidence="1">DUF1488 family protein</fullName>
    </submittedName>
</protein>
<accession>A0A940N2Z6</accession>
<reference evidence="1" key="1">
    <citation type="submission" date="2021-03" db="EMBL/GenBank/DDBJ databases">
        <authorList>
            <person name="So Y."/>
        </authorList>
    </citation>
    <scope>NUCLEOTIDE SEQUENCE</scope>
    <source>
        <strain evidence="1">SG15</strain>
    </source>
</reference>
<dbReference type="AlphaFoldDB" id="A0A940N2Z6"/>
<dbReference type="EMBL" id="JAGIZA010000021">
    <property type="protein sequence ID" value="MBP0495782.1"/>
    <property type="molecule type" value="Genomic_DNA"/>
</dbReference>
<dbReference type="RefSeq" id="WP_209376579.1">
    <property type="nucleotide sequence ID" value="NZ_JAGIZA010000021.1"/>
</dbReference>
<sequence length="96" mass="10618">MPRWSHDRILFDIEDRGVLVHCAISKAAIQDSSEKRLNLPEQILRQFMDIRDHVTAVAIRKSRKMAPAQGLLCVWSSDLDDDPAPAAPAVSRAAAG</sequence>
<organism evidence="1 2">
    <name type="scientific">Roseomonas indoligenes</name>
    <dbReference type="NCBI Taxonomy" id="2820811"/>
    <lineage>
        <taxon>Bacteria</taxon>
        <taxon>Pseudomonadati</taxon>
        <taxon>Pseudomonadota</taxon>
        <taxon>Alphaproteobacteria</taxon>
        <taxon>Acetobacterales</taxon>
        <taxon>Roseomonadaceae</taxon>
        <taxon>Roseomonas</taxon>
    </lineage>
</organism>
<evidence type="ECO:0000313" key="1">
    <source>
        <dbReference type="EMBL" id="MBP0495782.1"/>
    </source>
</evidence>
<name>A0A940N2Z6_9PROT</name>
<dbReference type="Pfam" id="PF07369">
    <property type="entry name" value="DUF1488"/>
    <property type="match status" value="1"/>
</dbReference>
<keyword evidence="2" id="KW-1185">Reference proteome</keyword>